<proteinExistence type="predicted"/>
<dbReference type="InterPro" id="IPR012337">
    <property type="entry name" value="RNaseH-like_sf"/>
</dbReference>
<evidence type="ECO:0000259" key="1">
    <source>
        <dbReference type="PROSITE" id="PS50994"/>
    </source>
</evidence>
<dbReference type="EMBL" id="CACVBM020001095">
    <property type="protein sequence ID" value="CAA7030410.1"/>
    <property type="molecule type" value="Genomic_DNA"/>
</dbReference>
<keyword evidence="3" id="KW-1185">Reference proteome</keyword>
<dbReference type="InterPro" id="IPR001584">
    <property type="entry name" value="Integrase_cat-core"/>
</dbReference>
<dbReference type="GO" id="GO:0003676">
    <property type="term" value="F:nucleic acid binding"/>
    <property type="evidence" value="ECO:0007669"/>
    <property type="project" value="InterPro"/>
</dbReference>
<protein>
    <recommendedName>
        <fullName evidence="1">Integrase catalytic domain-containing protein</fullName>
    </recommendedName>
</protein>
<dbReference type="Gene3D" id="3.30.420.10">
    <property type="entry name" value="Ribonuclease H-like superfamily/Ribonuclease H"/>
    <property type="match status" value="1"/>
</dbReference>
<dbReference type="PANTHER" id="PTHR47266">
    <property type="entry name" value="ENDONUCLEASE-RELATED"/>
    <property type="match status" value="1"/>
</dbReference>
<dbReference type="InterPro" id="IPR036397">
    <property type="entry name" value="RNaseH_sf"/>
</dbReference>
<name>A0A6D2IPR1_9BRAS</name>
<dbReference type="SUPFAM" id="SSF53098">
    <property type="entry name" value="Ribonuclease H-like"/>
    <property type="match status" value="1"/>
</dbReference>
<dbReference type="Pfam" id="PF00665">
    <property type="entry name" value="rve"/>
    <property type="match status" value="1"/>
</dbReference>
<comment type="caution">
    <text evidence="2">The sequence shown here is derived from an EMBL/GenBank/DDBJ whole genome shotgun (WGS) entry which is preliminary data.</text>
</comment>
<reference evidence="2" key="1">
    <citation type="submission" date="2020-01" db="EMBL/GenBank/DDBJ databases">
        <authorList>
            <person name="Mishra B."/>
        </authorList>
    </citation>
    <scope>NUCLEOTIDE SEQUENCE [LARGE SCALE GENOMIC DNA]</scope>
</reference>
<accession>A0A6D2IPR1</accession>
<organism evidence="2 3">
    <name type="scientific">Microthlaspi erraticum</name>
    <dbReference type="NCBI Taxonomy" id="1685480"/>
    <lineage>
        <taxon>Eukaryota</taxon>
        <taxon>Viridiplantae</taxon>
        <taxon>Streptophyta</taxon>
        <taxon>Embryophyta</taxon>
        <taxon>Tracheophyta</taxon>
        <taxon>Spermatophyta</taxon>
        <taxon>Magnoliopsida</taxon>
        <taxon>eudicotyledons</taxon>
        <taxon>Gunneridae</taxon>
        <taxon>Pentapetalae</taxon>
        <taxon>rosids</taxon>
        <taxon>malvids</taxon>
        <taxon>Brassicales</taxon>
        <taxon>Brassicaceae</taxon>
        <taxon>Coluteocarpeae</taxon>
        <taxon>Microthlaspi</taxon>
    </lineage>
</organism>
<dbReference type="OrthoDB" id="1723222at2759"/>
<dbReference type="Proteomes" id="UP000467841">
    <property type="component" value="Unassembled WGS sequence"/>
</dbReference>
<dbReference type="InterPro" id="IPR052160">
    <property type="entry name" value="Gypsy_RT_Integrase-like"/>
</dbReference>
<feature type="domain" description="Integrase catalytic" evidence="1">
    <location>
        <begin position="167"/>
        <end position="332"/>
    </location>
</feature>
<evidence type="ECO:0000313" key="2">
    <source>
        <dbReference type="EMBL" id="CAA7030410.1"/>
    </source>
</evidence>
<dbReference type="GO" id="GO:0015074">
    <property type="term" value="P:DNA integration"/>
    <property type="evidence" value="ECO:0007669"/>
    <property type="project" value="InterPro"/>
</dbReference>
<evidence type="ECO:0000313" key="3">
    <source>
        <dbReference type="Proteomes" id="UP000467841"/>
    </source>
</evidence>
<sequence>MHTNHAALRYLMAKKDAKPRLLRWMLLLQKFDLEIKDKKGVENGVADHLSRMRVEDLVPIDDSMPEEQLISIKVLEAVDSTKVELDRVYSLSDEKYPWKCIAEEEVSGVLEHCHISTYGGHYAVFKTAQKILESGLWWQNLFKDAHSVISKCDPCQRMGNISRRNEMPQNPILEIEVFDVWGIDFMGPFDPSSHRNRNILVAVDYVSKWVEAIACPANDHKPVLKLFKSIIFPRYGIPRVVISNGGSHFINKIFSALLKKYGVKHKVATPYHPQTSGKVEVSNKQIKAILHKVVNSSTRDWAVKLDDSLWAYRTAYKTPIGRTPFQFLYRKSCHLPVEVEYRAIWATKLLNFDLKTAQEKREIDLHELEEIRLDAYESSKIYKERTKVFHDKKIIRKYFKEGDRVLLFNSRLKLFPGKLKSRWSGPFTVKDVSPFGAVTLINKEGAPFTVNGQRVKLYLADYAIPAGTSIPLCEP</sequence>
<dbReference type="PROSITE" id="PS50994">
    <property type="entry name" value="INTEGRASE"/>
    <property type="match status" value="1"/>
</dbReference>
<dbReference type="InterPro" id="IPR041588">
    <property type="entry name" value="Integrase_H2C2"/>
</dbReference>
<dbReference type="AlphaFoldDB" id="A0A6D2IPR1"/>
<gene>
    <name evidence="2" type="ORF">MERR_LOCUS17645</name>
</gene>
<dbReference type="Pfam" id="PF17921">
    <property type="entry name" value="Integrase_H2C2"/>
    <property type="match status" value="1"/>
</dbReference>
<dbReference type="Gene3D" id="1.10.340.70">
    <property type="match status" value="1"/>
</dbReference>